<dbReference type="Gene3D" id="3.30.559.10">
    <property type="entry name" value="Chloramphenicol acetyltransferase-like domain"/>
    <property type="match status" value="1"/>
</dbReference>
<evidence type="ECO:0000259" key="3">
    <source>
        <dbReference type="PROSITE" id="PS50075"/>
    </source>
</evidence>
<keyword evidence="2" id="KW-0597">Phosphoprotein</keyword>
<protein>
    <submittedName>
        <fullName evidence="4">Polyketide synthase modules and related proteins</fullName>
    </submittedName>
</protein>
<dbReference type="InterPro" id="IPR001242">
    <property type="entry name" value="Condensation_dom"/>
</dbReference>
<dbReference type="SUPFAM" id="SSF52777">
    <property type="entry name" value="CoA-dependent acyltransferases"/>
    <property type="match status" value="2"/>
</dbReference>
<evidence type="ECO:0000256" key="1">
    <source>
        <dbReference type="ARBA" id="ARBA00022450"/>
    </source>
</evidence>
<dbReference type="GO" id="GO:0005829">
    <property type="term" value="C:cytosol"/>
    <property type="evidence" value="ECO:0007669"/>
    <property type="project" value="TreeGrafter"/>
</dbReference>
<feature type="domain" description="Carrier" evidence="3">
    <location>
        <begin position="80"/>
        <end position="155"/>
    </location>
</feature>
<dbReference type="GO" id="GO:0009366">
    <property type="term" value="C:enterobactin synthetase complex"/>
    <property type="evidence" value="ECO:0007669"/>
    <property type="project" value="TreeGrafter"/>
</dbReference>
<dbReference type="SMART" id="SM00823">
    <property type="entry name" value="PKS_PP"/>
    <property type="match status" value="1"/>
</dbReference>
<dbReference type="GO" id="GO:0031177">
    <property type="term" value="F:phosphopantetheine binding"/>
    <property type="evidence" value="ECO:0007669"/>
    <property type="project" value="InterPro"/>
</dbReference>
<accession>A0A3B0VPL8</accession>
<dbReference type="FunFam" id="1.10.1200.10:FF:000005">
    <property type="entry name" value="Nonribosomal peptide synthetase 1"/>
    <property type="match status" value="1"/>
</dbReference>
<dbReference type="Pfam" id="PF00550">
    <property type="entry name" value="PP-binding"/>
    <property type="match status" value="1"/>
</dbReference>
<evidence type="ECO:0000313" key="4">
    <source>
        <dbReference type="EMBL" id="VAW42410.1"/>
    </source>
</evidence>
<gene>
    <name evidence="4" type="ORF">MNBD_CHLOROFLEXI01-5209</name>
</gene>
<reference evidence="4" key="1">
    <citation type="submission" date="2018-06" db="EMBL/GenBank/DDBJ databases">
        <authorList>
            <person name="Zhirakovskaya E."/>
        </authorList>
    </citation>
    <scope>NUCLEOTIDE SEQUENCE</scope>
</reference>
<dbReference type="Gene3D" id="3.30.559.30">
    <property type="entry name" value="Nonribosomal peptide synthetase, condensation domain"/>
    <property type="match status" value="1"/>
</dbReference>
<proteinExistence type="predicted"/>
<organism evidence="4">
    <name type="scientific">hydrothermal vent metagenome</name>
    <dbReference type="NCBI Taxonomy" id="652676"/>
    <lineage>
        <taxon>unclassified sequences</taxon>
        <taxon>metagenomes</taxon>
        <taxon>ecological metagenomes</taxon>
    </lineage>
</organism>
<dbReference type="Pfam" id="PF00668">
    <property type="entry name" value="Condensation"/>
    <property type="match status" value="1"/>
</dbReference>
<dbReference type="PANTHER" id="PTHR45527:SF1">
    <property type="entry name" value="FATTY ACID SYNTHASE"/>
    <property type="match status" value="1"/>
</dbReference>
<name>A0A3B0VPL8_9ZZZZ</name>
<dbReference type="FunFam" id="3.40.50.980:FF:000001">
    <property type="entry name" value="Non-ribosomal peptide synthetase"/>
    <property type="match status" value="1"/>
</dbReference>
<dbReference type="PANTHER" id="PTHR45527">
    <property type="entry name" value="NONRIBOSOMAL PEPTIDE SYNTHETASE"/>
    <property type="match status" value="1"/>
</dbReference>
<dbReference type="GO" id="GO:0009239">
    <property type="term" value="P:enterobactin biosynthetic process"/>
    <property type="evidence" value="ECO:0007669"/>
    <property type="project" value="TreeGrafter"/>
</dbReference>
<dbReference type="PROSITE" id="PS50075">
    <property type="entry name" value="CARRIER"/>
    <property type="match status" value="1"/>
</dbReference>
<dbReference type="InterPro" id="IPR041464">
    <property type="entry name" value="TubC_N"/>
</dbReference>
<dbReference type="Gene3D" id="1.10.10.1830">
    <property type="entry name" value="Non-ribosomal peptide synthase, adenylation domain"/>
    <property type="match status" value="1"/>
</dbReference>
<dbReference type="Gene3D" id="1.10.1200.10">
    <property type="entry name" value="ACP-like"/>
    <property type="match status" value="1"/>
</dbReference>
<dbReference type="InterPro" id="IPR023213">
    <property type="entry name" value="CAT-like_dom_sf"/>
</dbReference>
<evidence type="ECO:0000256" key="2">
    <source>
        <dbReference type="ARBA" id="ARBA00022553"/>
    </source>
</evidence>
<dbReference type="SUPFAM" id="SSF47336">
    <property type="entry name" value="ACP-like"/>
    <property type="match status" value="1"/>
</dbReference>
<dbReference type="EMBL" id="UOEU01000917">
    <property type="protein sequence ID" value="VAW42410.1"/>
    <property type="molecule type" value="Genomic_DNA"/>
</dbReference>
<dbReference type="InterPro" id="IPR036736">
    <property type="entry name" value="ACP-like_sf"/>
</dbReference>
<dbReference type="GO" id="GO:0043041">
    <property type="term" value="P:amino acid activation for nonribosomal peptide biosynthetic process"/>
    <property type="evidence" value="ECO:0007669"/>
    <property type="project" value="TreeGrafter"/>
</dbReference>
<dbReference type="FunFam" id="3.30.559.10:FF:000012">
    <property type="entry name" value="Non-ribosomal peptide synthetase"/>
    <property type="match status" value="1"/>
</dbReference>
<dbReference type="Pfam" id="PF00501">
    <property type="entry name" value="AMP-binding"/>
    <property type="match status" value="1"/>
</dbReference>
<dbReference type="AlphaFoldDB" id="A0A3B0VPL8"/>
<sequence>MNTKLKTADFLSYLQSQGITLWAEDENLRFNAPKDGLTPTLRTELIARKPEILAFLRPVEAEPSLLTNWDTPDLRPSFVAPRTSTEKEIAKVWQQTLGVDSVSIYDVFFEQGGDSILATQIVSWIRQTHQVELPLRDLFARPTIAGLAENIAKAKQNGRTLQIEPLRPIRLDEKEDGCILSFAQQRSWFLDQLTPENPFYNMPQTIRFVGQLNVPALTQALNEITRRHETLRTVFIAVDGRPLSFITPHVTLELHTASVQAMPEQKRMSAAQELLVAEVQRPFDLTRGPLIRPFLIEINPQEHILLLTMHHIVSDGWSTGILLNELAALYPAFCDNKPSPLPELPIQYADFAAWQRKWLQGDRLQFHLSYWQRQLHNLPTLELPTDHPRPPIQTVEGARQWFELPSTLTEAVETLSQKENVTTFMFLLATFQTVLHRYSGQEEIVIGSPIANRNRSEIEGLIGFFANMLVLRTDFSNSPTFRELLKQVRETTLDAYEHQDLPFEKLVEELQPERDLSRTPLFQVIFAFQNAPMSALELPGLTLNSLPIDKGTAAYDFNVAMWRNNQTLKGRIEYNTDLFEDATIARFDSHFQQLLEGIVANPDTPIADLPILTPPEQQQLTAWNNTQTAYPRNRCLQNLFESQVEKTPAATAVTFAQKSYTYAELNHQANQLAHYLQDLGVGPETLVGLYVERSLEMLVGLLAVLKAGGAYLPLDPAFPMERLTYMVDDAQLSFILTQQALIDNGQLTSFNNCQPIPIDSQQETFAQYPTENPTSLTTAHNLAYTIYTSGSTGRPKGVQIEHRTVVNFLHDMHQKLGLTAKDTLLSVTTLSFDIAVLELFLPITIGAKIVLVSRTVATDGIQLLQLLTDSQTTAMQATPATWRLLLAAGWQGDKSLKILCGGEALPPTLAKELVARGS</sequence>
<dbReference type="Pfam" id="PF18563">
    <property type="entry name" value="TubC_N"/>
    <property type="match status" value="1"/>
</dbReference>
<dbReference type="Gene3D" id="3.40.50.980">
    <property type="match status" value="2"/>
</dbReference>
<dbReference type="SUPFAM" id="SSF56801">
    <property type="entry name" value="Acetyl-CoA synthetase-like"/>
    <property type="match status" value="1"/>
</dbReference>
<dbReference type="InterPro" id="IPR020806">
    <property type="entry name" value="PKS_PP-bd"/>
</dbReference>
<dbReference type="InterPro" id="IPR009081">
    <property type="entry name" value="PP-bd_ACP"/>
</dbReference>
<dbReference type="CDD" id="cd19531">
    <property type="entry name" value="LCL_NRPS-like"/>
    <property type="match status" value="1"/>
</dbReference>
<dbReference type="GO" id="GO:0047527">
    <property type="term" value="F:2,3-dihydroxybenzoate-serine ligase activity"/>
    <property type="evidence" value="ECO:0007669"/>
    <property type="project" value="TreeGrafter"/>
</dbReference>
<feature type="non-terminal residue" evidence="4">
    <location>
        <position position="918"/>
    </location>
</feature>
<dbReference type="InterPro" id="IPR044894">
    <property type="entry name" value="TubC_N_sf"/>
</dbReference>
<keyword evidence="1" id="KW-0596">Phosphopantetheine</keyword>
<dbReference type="InterPro" id="IPR000873">
    <property type="entry name" value="AMP-dep_synth/lig_dom"/>
</dbReference>